<dbReference type="Proteomes" id="UP000095651">
    <property type="component" value="Unassembled WGS sequence"/>
</dbReference>
<dbReference type="InterPro" id="IPR050312">
    <property type="entry name" value="IolE/XylAMocC-like"/>
</dbReference>
<dbReference type="InterPro" id="IPR013022">
    <property type="entry name" value="Xyl_isomerase-like_TIM-brl"/>
</dbReference>
<organism evidence="2 3">
    <name type="scientific">Hungatella hathewayi</name>
    <dbReference type="NCBI Taxonomy" id="154046"/>
    <lineage>
        <taxon>Bacteria</taxon>
        <taxon>Bacillati</taxon>
        <taxon>Bacillota</taxon>
        <taxon>Clostridia</taxon>
        <taxon>Lachnospirales</taxon>
        <taxon>Lachnospiraceae</taxon>
        <taxon>Hungatella</taxon>
    </lineage>
</organism>
<dbReference type="AlphaFoldDB" id="A0A174E498"/>
<dbReference type="GO" id="GO:0016853">
    <property type="term" value="F:isomerase activity"/>
    <property type="evidence" value="ECO:0007669"/>
    <property type="project" value="UniProtKB-KW"/>
</dbReference>
<dbReference type="EMBL" id="CYZE01000005">
    <property type="protein sequence ID" value="CUO31115.1"/>
    <property type="molecule type" value="Genomic_DNA"/>
</dbReference>
<keyword evidence="2" id="KW-0413">Isomerase</keyword>
<sequence>MKYGIVYAYWSKDWEGEYIKTIERAANCGFDVLEIFTPLLLTLPQKKLEEVKAAAEERKIELSFLIGLGKDHDISSEDDGVRRAGVEYLKQILEKVHFLGGKNFSGINYCAWADFSEYERKAEKTKSSIKSLKELGKVAEEYGISYNLEITNRFENFLLNTSAEAVDLVKEVNSPNVNILLDTFHMNIEEASMYDAIIGAGEKLGHFHAGENNRVVPYGGTMMAWDQVAKGLKEIGYQKTITLEPLVRTGGTVSRDSNIWRNMTNQADDKRMDEMAKEGLAYIKGLMES</sequence>
<feature type="domain" description="Xylose isomerase-like TIM barrel" evidence="1">
    <location>
        <begin position="22"/>
        <end position="247"/>
    </location>
</feature>
<dbReference type="Gene3D" id="3.20.20.150">
    <property type="entry name" value="Divalent-metal-dependent TIM barrel enzymes"/>
    <property type="match status" value="1"/>
</dbReference>
<protein>
    <submittedName>
        <fullName evidence="2">Xylose isomerase</fullName>
        <ecNumber evidence="2">5.3.1.-</ecNumber>
    </submittedName>
</protein>
<reference evidence="2 3" key="1">
    <citation type="submission" date="2015-09" db="EMBL/GenBank/DDBJ databases">
        <authorList>
            <consortium name="Pathogen Informatics"/>
        </authorList>
    </citation>
    <scope>NUCLEOTIDE SEQUENCE [LARGE SCALE GENOMIC DNA]</scope>
    <source>
        <strain evidence="2 3">2789STDY5608850</strain>
    </source>
</reference>
<dbReference type="PANTHER" id="PTHR12110">
    <property type="entry name" value="HYDROXYPYRUVATE ISOMERASE"/>
    <property type="match status" value="1"/>
</dbReference>
<name>A0A174E498_9FIRM</name>
<dbReference type="InterPro" id="IPR036237">
    <property type="entry name" value="Xyl_isomerase-like_sf"/>
</dbReference>
<gene>
    <name evidence="2" type="ORF">ERS852407_02435</name>
</gene>
<dbReference type="EC" id="5.3.1.-" evidence="2"/>
<dbReference type="RefSeq" id="WP_055655386.1">
    <property type="nucleotide sequence ID" value="NZ_CABIXC010000005.1"/>
</dbReference>
<evidence type="ECO:0000313" key="3">
    <source>
        <dbReference type="Proteomes" id="UP000095651"/>
    </source>
</evidence>
<dbReference type="PANTHER" id="PTHR12110:SF41">
    <property type="entry name" value="INOSOSE DEHYDRATASE"/>
    <property type="match status" value="1"/>
</dbReference>
<proteinExistence type="predicted"/>
<evidence type="ECO:0000259" key="1">
    <source>
        <dbReference type="Pfam" id="PF01261"/>
    </source>
</evidence>
<dbReference type="SUPFAM" id="SSF51658">
    <property type="entry name" value="Xylose isomerase-like"/>
    <property type="match status" value="1"/>
</dbReference>
<dbReference type="Pfam" id="PF01261">
    <property type="entry name" value="AP_endonuc_2"/>
    <property type="match status" value="1"/>
</dbReference>
<accession>A0A174E498</accession>
<evidence type="ECO:0000313" key="2">
    <source>
        <dbReference type="EMBL" id="CUO31115.1"/>
    </source>
</evidence>